<dbReference type="AlphaFoldDB" id="A0A9Q0N5L7"/>
<dbReference type="PROSITE" id="PS00636">
    <property type="entry name" value="DNAJ_1"/>
    <property type="match status" value="1"/>
</dbReference>
<dbReference type="InterPro" id="IPR036869">
    <property type="entry name" value="J_dom_sf"/>
</dbReference>
<dbReference type="SUPFAM" id="SSF46565">
    <property type="entry name" value="Chaperone J-domain"/>
    <property type="match status" value="1"/>
</dbReference>
<dbReference type="FunFam" id="1.10.287.110:FF:000017">
    <property type="entry name" value="dnaJ homolog subfamily C member 5"/>
    <property type="match status" value="1"/>
</dbReference>
<evidence type="ECO:0000256" key="7">
    <source>
        <dbReference type="SAM" id="MobiDB-lite"/>
    </source>
</evidence>
<dbReference type="PRINTS" id="PR00625">
    <property type="entry name" value="JDOMAIN"/>
</dbReference>
<evidence type="ECO:0000313" key="9">
    <source>
        <dbReference type="EMBL" id="KAJ6643607.1"/>
    </source>
</evidence>
<keyword evidence="10" id="KW-1185">Reference proteome</keyword>
<dbReference type="GO" id="GO:0061177">
    <property type="term" value="C:type Is terminal bouton"/>
    <property type="evidence" value="ECO:0007669"/>
    <property type="project" value="TreeGrafter"/>
</dbReference>
<keyword evidence="3" id="KW-0564">Palmitate</keyword>
<reference evidence="9" key="1">
    <citation type="submission" date="2022-07" db="EMBL/GenBank/DDBJ databases">
        <authorList>
            <person name="Trinca V."/>
            <person name="Uliana J.V.C."/>
            <person name="Torres T.T."/>
            <person name="Ward R.J."/>
            <person name="Monesi N."/>
        </authorList>
    </citation>
    <scope>NUCLEOTIDE SEQUENCE</scope>
    <source>
        <strain evidence="9">HSMRA1968</strain>
        <tissue evidence="9">Whole embryos</tissue>
    </source>
</reference>
<evidence type="ECO:0000256" key="2">
    <source>
        <dbReference type="ARBA" id="ARBA00023136"/>
    </source>
</evidence>
<comment type="subcellular location">
    <subcellularLocation>
        <location evidence="1">Membrane</location>
        <topology evidence="1">Lipid-anchor</topology>
    </subcellularLocation>
</comment>
<dbReference type="GO" id="GO:0005737">
    <property type="term" value="C:cytoplasm"/>
    <property type="evidence" value="ECO:0007669"/>
    <property type="project" value="UniProtKB-ARBA"/>
</dbReference>
<name>A0A9Q0N5L7_9DIPT</name>
<evidence type="ECO:0000256" key="4">
    <source>
        <dbReference type="ARBA" id="ARBA00023186"/>
    </source>
</evidence>
<dbReference type="SMART" id="SM00271">
    <property type="entry name" value="DnaJ"/>
    <property type="match status" value="1"/>
</dbReference>
<evidence type="ECO:0000259" key="8">
    <source>
        <dbReference type="PROSITE" id="PS50076"/>
    </source>
</evidence>
<feature type="coiled-coil region" evidence="6">
    <location>
        <begin position="552"/>
        <end position="586"/>
    </location>
</feature>
<proteinExistence type="predicted"/>
<dbReference type="PANTHER" id="PTHR44027:SF7">
    <property type="entry name" value="DNAJ HOMOLOG SUBFAMILY C MEMBER 5 HOMOLOG"/>
    <property type="match status" value="1"/>
</dbReference>
<dbReference type="Proteomes" id="UP001151699">
    <property type="component" value="Chromosome B"/>
</dbReference>
<keyword evidence="6" id="KW-0175">Coiled coil</keyword>
<evidence type="ECO:0000256" key="1">
    <source>
        <dbReference type="ARBA" id="ARBA00004635"/>
    </source>
</evidence>
<dbReference type="GO" id="GO:0016020">
    <property type="term" value="C:membrane"/>
    <property type="evidence" value="ECO:0007669"/>
    <property type="project" value="UniProtKB-SubCell"/>
</dbReference>
<dbReference type="Pfam" id="PF00226">
    <property type="entry name" value="DnaJ"/>
    <property type="match status" value="1"/>
</dbReference>
<dbReference type="CDD" id="cd06257">
    <property type="entry name" value="DnaJ"/>
    <property type="match status" value="1"/>
</dbReference>
<evidence type="ECO:0000256" key="6">
    <source>
        <dbReference type="SAM" id="Coils"/>
    </source>
</evidence>
<evidence type="ECO:0000313" key="10">
    <source>
        <dbReference type="Proteomes" id="UP001151699"/>
    </source>
</evidence>
<gene>
    <name evidence="9" type="primary">Csp</name>
    <name evidence="9" type="ORF">Bhyg_08570</name>
</gene>
<keyword evidence="2" id="KW-0472">Membrane</keyword>
<sequence length="607" mass="70070">MATTSGDTLYQTLGLPKTATAEEIKKTYRKLALKYHPDKNPDNPEASEKFKEVNRAHSILSDQTKRNIYDSYGSLGLYIAEQFGEENVNAYFVVTSPACKQKLLMESNFARDEKLKIQFNNRKKKEIFQISPESRVTVYMLSFRSSFVKKIHNSRTLNKDKRDAENPGASSSSQAKGEDDLEEVQIGGGSAPVTSQPTAGKGTGGMPVYAMPPPPNPTNPFANMAATEATSLSSSGQATYTPVEKSLHKHFLPKQVNCRKDELHKNNCKYLKSKSLRCVTSIFTVQTFCKKKSEKNIFNGKVYCNIKTKIRKKIIFCHSFVNQSTFFDLFFEIQKKKVILTKTSRIRSKLPGGTLKKFNLSRRWCINVSWIYVKYKSINNVRAIYLPQQIFCTGPCVYNQIYAINIVRHLHQFYCKMKKETNLKKEIQRKLLKHALLPSTLVLFIENLKKKKKNFRNEKQIGRPNSYVNPGLGLFFPNFSSILATSSSRLMALFFFIFLNETNSSHKSNFWSGASEFLRNFLRKIKSKLLPSKRRKQRNKEKCRKFDNEIDLRKEEIKIRKMEVENKAEELRILRLKTEAEVEERKTMNSLMLNIFLDMFLSFEMKP</sequence>
<evidence type="ECO:0000256" key="3">
    <source>
        <dbReference type="ARBA" id="ARBA00023139"/>
    </source>
</evidence>
<evidence type="ECO:0000256" key="5">
    <source>
        <dbReference type="ARBA" id="ARBA00023288"/>
    </source>
</evidence>
<feature type="domain" description="J" evidence="8">
    <location>
        <begin position="8"/>
        <end position="73"/>
    </location>
</feature>
<keyword evidence="4" id="KW-0143">Chaperone</keyword>
<dbReference type="Gene3D" id="1.10.287.110">
    <property type="entry name" value="DnaJ domain"/>
    <property type="match status" value="1"/>
</dbReference>
<dbReference type="OrthoDB" id="445556at2759"/>
<dbReference type="PROSITE" id="PS50076">
    <property type="entry name" value="DNAJ_2"/>
    <property type="match status" value="1"/>
</dbReference>
<dbReference type="InterPro" id="IPR051434">
    <property type="entry name" value="DnaJ_C_subfamily_member5"/>
</dbReference>
<accession>A0A9Q0N5L7</accession>
<comment type="caution">
    <text evidence="9">The sequence shown here is derived from an EMBL/GenBank/DDBJ whole genome shotgun (WGS) entry which is preliminary data.</text>
</comment>
<dbReference type="GO" id="GO:1900073">
    <property type="term" value="P:regulation of neuromuscular synaptic transmission"/>
    <property type="evidence" value="ECO:0007669"/>
    <property type="project" value="TreeGrafter"/>
</dbReference>
<dbReference type="InterPro" id="IPR001623">
    <property type="entry name" value="DnaJ_domain"/>
</dbReference>
<protein>
    <submittedName>
        <fullName evidence="9">DnaJ like subfamily C member 5 like</fullName>
    </submittedName>
</protein>
<organism evidence="9 10">
    <name type="scientific">Pseudolycoriella hygida</name>
    <dbReference type="NCBI Taxonomy" id="35572"/>
    <lineage>
        <taxon>Eukaryota</taxon>
        <taxon>Metazoa</taxon>
        <taxon>Ecdysozoa</taxon>
        <taxon>Arthropoda</taxon>
        <taxon>Hexapoda</taxon>
        <taxon>Insecta</taxon>
        <taxon>Pterygota</taxon>
        <taxon>Neoptera</taxon>
        <taxon>Endopterygota</taxon>
        <taxon>Diptera</taxon>
        <taxon>Nematocera</taxon>
        <taxon>Sciaroidea</taxon>
        <taxon>Sciaridae</taxon>
        <taxon>Pseudolycoriella</taxon>
    </lineage>
</organism>
<dbReference type="EMBL" id="WJQU01000002">
    <property type="protein sequence ID" value="KAJ6643607.1"/>
    <property type="molecule type" value="Genomic_DNA"/>
</dbReference>
<feature type="region of interest" description="Disordered" evidence="7">
    <location>
        <begin position="156"/>
        <end position="212"/>
    </location>
</feature>
<dbReference type="InterPro" id="IPR018253">
    <property type="entry name" value="DnaJ_domain_CS"/>
</dbReference>
<keyword evidence="5" id="KW-0449">Lipoprotein</keyword>
<dbReference type="PANTHER" id="PTHR44027">
    <property type="entry name" value="DNAJ HOMOLOG SUBFAMILY C MEMBER 5 HOMOLOG"/>
    <property type="match status" value="1"/>
</dbReference>